<evidence type="ECO:0000313" key="10">
    <source>
        <dbReference type="EMBL" id="SDP66810.1"/>
    </source>
</evidence>
<dbReference type="Gene3D" id="1.10.287.130">
    <property type="match status" value="1"/>
</dbReference>
<name>A0ABY0SWB5_9RHOB</name>
<evidence type="ECO:0000256" key="2">
    <source>
        <dbReference type="ARBA" id="ARBA00012438"/>
    </source>
</evidence>
<evidence type="ECO:0000256" key="4">
    <source>
        <dbReference type="ARBA" id="ARBA00022679"/>
    </source>
</evidence>
<evidence type="ECO:0000313" key="11">
    <source>
        <dbReference type="Proteomes" id="UP000198646"/>
    </source>
</evidence>
<reference evidence="10 11" key="1">
    <citation type="submission" date="2016-10" db="EMBL/GenBank/DDBJ databases">
        <authorList>
            <person name="Varghese N."/>
            <person name="Submissions S."/>
        </authorList>
    </citation>
    <scope>NUCLEOTIDE SEQUENCE [LARGE SCALE GENOMIC DNA]</scope>
    <source>
        <strain evidence="10 11">DSM 17584</strain>
    </source>
</reference>
<dbReference type="CDD" id="cd00082">
    <property type="entry name" value="HisKA"/>
    <property type="match status" value="1"/>
</dbReference>
<dbReference type="EMBL" id="FNJD01000026">
    <property type="protein sequence ID" value="SDP66810.1"/>
    <property type="molecule type" value="Genomic_DNA"/>
</dbReference>
<accession>A0ABY0SWB5</accession>
<evidence type="ECO:0000256" key="8">
    <source>
        <dbReference type="SAM" id="Phobius"/>
    </source>
</evidence>
<dbReference type="InterPro" id="IPR003661">
    <property type="entry name" value="HisK_dim/P_dom"/>
</dbReference>
<keyword evidence="5 8" id="KW-0812">Transmembrane</keyword>
<keyword evidence="6 10" id="KW-0418">Kinase</keyword>
<dbReference type="EC" id="2.7.13.3" evidence="2"/>
<evidence type="ECO:0000259" key="9">
    <source>
        <dbReference type="PROSITE" id="PS50109"/>
    </source>
</evidence>
<feature type="transmembrane region" description="Helical" evidence="8">
    <location>
        <begin position="157"/>
        <end position="180"/>
    </location>
</feature>
<dbReference type="Pfam" id="PF00512">
    <property type="entry name" value="HisKA"/>
    <property type="match status" value="1"/>
</dbReference>
<evidence type="ECO:0000256" key="6">
    <source>
        <dbReference type="ARBA" id="ARBA00022777"/>
    </source>
</evidence>
<evidence type="ECO:0000256" key="1">
    <source>
        <dbReference type="ARBA" id="ARBA00000085"/>
    </source>
</evidence>
<feature type="domain" description="Histidine kinase" evidence="9">
    <location>
        <begin position="241"/>
        <end position="451"/>
    </location>
</feature>
<dbReference type="SUPFAM" id="SSF47384">
    <property type="entry name" value="Homodimeric domain of signal transducing histidine kinase"/>
    <property type="match status" value="1"/>
</dbReference>
<keyword evidence="4" id="KW-0808">Transferase</keyword>
<dbReference type="Pfam" id="PF02518">
    <property type="entry name" value="HATPase_c"/>
    <property type="match status" value="1"/>
</dbReference>
<dbReference type="Gene3D" id="3.30.565.10">
    <property type="entry name" value="Histidine kinase-like ATPase, C-terminal domain"/>
    <property type="match status" value="1"/>
</dbReference>
<dbReference type="GO" id="GO:0016301">
    <property type="term" value="F:kinase activity"/>
    <property type="evidence" value="ECO:0007669"/>
    <property type="project" value="UniProtKB-KW"/>
</dbReference>
<organism evidence="10 11">
    <name type="scientific">Sulfitobacter litoralis</name>
    <dbReference type="NCBI Taxonomy" id="335975"/>
    <lineage>
        <taxon>Bacteria</taxon>
        <taxon>Pseudomonadati</taxon>
        <taxon>Pseudomonadota</taxon>
        <taxon>Alphaproteobacteria</taxon>
        <taxon>Rhodobacterales</taxon>
        <taxon>Roseobacteraceae</taxon>
        <taxon>Sulfitobacter</taxon>
    </lineage>
</organism>
<proteinExistence type="predicted"/>
<protein>
    <recommendedName>
        <fullName evidence="2">histidine kinase</fullName>
        <ecNumber evidence="2">2.7.13.3</ecNumber>
    </recommendedName>
</protein>
<comment type="catalytic activity">
    <reaction evidence="1">
        <text>ATP + protein L-histidine = ADP + protein N-phospho-L-histidine.</text>
        <dbReference type="EC" id="2.7.13.3"/>
    </reaction>
</comment>
<dbReference type="PANTHER" id="PTHR45436">
    <property type="entry name" value="SENSOR HISTIDINE KINASE YKOH"/>
    <property type="match status" value="1"/>
</dbReference>
<gene>
    <name evidence="10" type="ORF">SAMN04488512_12623</name>
</gene>
<dbReference type="SUPFAM" id="SSF55874">
    <property type="entry name" value="ATPase domain of HSP90 chaperone/DNA topoisomerase II/histidine kinase"/>
    <property type="match status" value="1"/>
</dbReference>
<dbReference type="PROSITE" id="PS50109">
    <property type="entry name" value="HIS_KIN"/>
    <property type="match status" value="1"/>
</dbReference>
<keyword evidence="11" id="KW-1185">Reference proteome</keyword>
<dbReference type="PANTHER" id="PTHR45436:SF5">
    <property type="entry name" value="SENSOR HISTIDINE KINASE TRCS"/>
    <property type="match status" value="1"/>
</dbReference>
<comment type="caution">
    <text evidence="10">The sequence shown here is derived from an EMBL/GenBank/DDBJ whole genome shotgun (WGS) entry which is preliminary data.</text>
</comment>
<feature type="transmembrane region" description="Helical" evidence="8">
    <location>
        <begin position="12"/>
        <end position="36"/>
    </location>
</feature>
<dbReference type="SMART" id="SM00387">
    <property type="entry name" value="HATPase_c"/>
    <property type="match status" value="1"/>
</dbReference>
<evidence type="ECO:0000256" key="3">
    <source>
        <dbReference type="ARBA" id="ARBA00022553"/>
    </source>
</evidence>
<keyword evidence="8" id="KW-0472">Membrane</keyword>
<dbReference type="InterPro" id="IPR036890">
    <property type="entry name" value="HATPase_C_sf"/>
</dbReference>
<dbReference type="InterPro" id="IPR050428">
    <property type="entry name" value="TCS_sensor_his_kinase"/>
</dbReference>
<evidence type="ECO:0000256" key="7">
    <source>
        <dbReference type="ARBA" id="ARBA00022989"/>
    </source>
</evidence>
<dbReference type="InterPro" id="IPR005467">
    <property type="entry name" value="His_kinase_dom"/>
</dbReference>
<dbReference type="Proteomes" id="UP000198646">
    <property type="component" value="Unassembled WGS sequence"/>
</dbReference>
<keyword evidence="3" id="KW-0597">Phosphoprotein</keyword>
<keyword evidence="7 8" id="KW-1133">Transmembrane helix</keyword>
<dbReference type="InterPro" id="IPR003594">
    <property type="entry name" value="HATPase_dom"/>
</dbReference>
<evidence type="ECO:0000256" key="5">
    <source>
        <dbReference type="ARBA" id="ARBA00022692"/>
    </source>
</evidence>
<dbReference type="InterPro" id="IPR036097">
    <property type="entry name" value="HisK_dim/P_sf"/>
</dbReference>
<sequence length="455" mass="49571">MINRRKSLFQSLLGSLLLPGLIVMVVSVFIVLHVFMDEYDELLDASLTGKAHLLRDIIETSQRTTGSIGTGAGNLLDYESDLRKPNERALLWYVGVNGEVMARSMTVGTFALPVPLLPGLSTTRGHRVIVLPSDQPGMGSVVVAEPMIERSEAITDVIIGVVVGLALLGLLFALASFWAVRRSVAMIAELSRNIAEKNEHNLSPIDRDNTFAEITPAIDTLDGLMSRLDRALHAERAFATNAAHELRTPVAICLAQAQRLRAKINDPVQTGNLVEIETGLKRLERLIERLLQLSRAQSGLGLNASVTDLNPVITLLMNELRNQCPDTDKLVLKFPTGRCLSRVDPDALGIILTNIFDNALKHACGTAPTIVDASRPGDVLVSNDCAPLSTTDFEAMKQRFIRRDTVSDGYGLGLSIVQDLCNQSGCQFEIYGPRPDNPRGFAAVVRLPKVEIIKA</sequence>
<dbReference type="RefSeq" id="WP_093734261.1">
    <property type="nucleotide sequence ID" value="NZ_CAXBMM010000191.1"/>
</dbReference>
<dbReference type="SMART" id="SM00388">
    <property type="entry name" value="HisKA"/>
    <property type="match status" value="1"/>
</dbReference>